<dbReference type="InterPro" id="IPR031475">
    <property type="entry name" value="NBD_C"/>
</dbReference>
<feature type="domain" description="Four-carbon acid sugar kinase nucleotide binding" evidence="8">
    <location>
        <begin position="236"/>
        <end position="400"/>
    </location>
</feature>
<evidence type="ECO:0000256" key="1">
    <source>
        <dbReference type="ARBA" id="ARBA00005715"/>
    </source>
</evidence>
<keyword evidence="2" id="KW-0808">Transferase</keyword>
<keyword evidence="6" id="KW-0119">Carbohydrate metabolism</keyword>
<evidence type="ECO:0000256" key="2">
    <source>
        <dbReference type="ARBA" id="ARBA00022679"/>
    </source>
</evidence>
<dbReference type="GO" id="GO:0016301">
    <property type="term" value="F:kinase activity"/>
    <property type="evidence" value="ECO:0007669"/>
    <property type="project" value="UniProtKB-KW"/>
</dbReference>
<keyword evidence="5" id="KW-0067">ATP-binding</keyword>
<sequence>MTERAALVVADDLTGACDTGHGFAARGHETVVCLTPDFETDAAVVVADTDSRYLAPDAAARRVRDVLAGVDAAVVYKKVDSTLRGNLGPEIAAALDAADAEAAAVAPAFPSNGRVTACGVHLVEGDLVADTPAGNDPDGPVTDSSLPGLLRAQGLDDVGHTGVERVARGDVALDGARVTAVDAVHDSHLAAVADAARERDALLVGSGGLAEHVTLDAPTVERQSLRETPTGTAFGVAGSVAPETLAQLDHLPDSAVVSLAAERAVTDPEGAAADAVSTCRDRLAASSVVVLASARTREDVETTLAAARDADVSERAARDRVTDALGRAARAVWDASAPDGLVLTGGAVARAALDALDAGGLALRGEAVAPGVPGSVVRGGRADGTPLVTKAGAFGGDATLADALDYVRRVPGAKR</sequence>
<proteinExistence type="inferred from homology"/>
<name>A0A830F4V2_9EURY</name>
<dbReference type="InterPro" id="IPR010737">
    <property type="entry name" value="4-carb_acid_sugar_kinase_N"/>
</dbReference>
<keyword evidence="4" id="KW-0418">Kinase</keyword>
<comment type="caution">
    <text evidence="9">The sequence shown here is derived from an EMBL/GenBank/DDBJ whole genome shotgun (WGS) entry which is preliminary data.</text>
</comment>
<dbReference type="Pfam" id="PF07005">
    <property type="entry name" value="SBD_N"/>
    <property type="match status" value="1"/>
</dbReference>
<dbReference type="Gene3D" id="3.40.50.10840">
    <property type="entry name" value="Putative sugar-binding, N-terminal domain"/>
    <property type="match status" value="1"/>
</dbReference>
<dbReference type="Proteomes" id="UP000628840">
    <property type="component" value="Unassembled WGS sequence"/>
</dbReference>
<feature type="domain" description="Four-carbon acid sugar kinase N-terminal" evidence="7">
    <location>
        <begin position="7"/>
        <end position="212"/>
    </location>
</feature>
<accession>A0A830F4V2</accession>
<dbReference type="RefSeq" id="WP_188883909.1">
    <property type="nucleotide sequence ID" value="NZ_BMPF01000003.1"/>
</dbReference>
<reference evidence="9 10" key="1">
    <citation type="journal article" date="2019" name="Int. J. Syst. Evol. Microbiol.">
        <title>The Global Catalogue of Microorganisms (GCM) 10K type strain sequencing project: providing services to taxonomists for standard genome sequencing and annotation.</title>
        <authorList>
            <consortium name="The Broad Institute Genomics Platform"/>
            <consortium name="The Broad Institute Genome Sequencing Center for Infectious Disease"/>
            <person name="Wu L."/>
            <person name="Ma J."/>
        </authorList>
    </citation>
    <scope>NUCLEOTIDE SEQUENCE [LARGE SCALE GENOMIC DNA]</scope>
    <source>
        <strain evidence="9 10">JCM 19585</strain>
    </source>
</reference>
<keyword evidence="10" id="KW-1185">Reference proteome</keyword>
<protein>
    <submittedName>
        <fullName evidence="9">Membrane protein</fullName>
    </submittedName>
</protein>
<dbReference type="GO" id="GO:0005524">
    <property type="term" value="F:ATP binding"/>
    <property type="evidence" value="ECO:0007669"/>
    <property type="project" value="UniProtKB-KW"/>
</dbReference>
<evidence type="ECO:0000259" key="7">
    <source>
        <dbReference type="Pfam" id="PF07005"/>
    </source>
</evidence>
<gene>
    <name evidence="9" type="primary">ygbK</name>
    <name evidence="9" type="ORF">GCM10009037_23260</name>
</gene>
<evidence type="ECO:0000313" key="10">
    <source>
        <dbReference type="Proteomes" id="UP000628840"/>
    </source>
</evidence>
<dbReference type="InterPro" id="IPR042213">
    <property type="entry name" value="NBD_C_sf"/>
</dbReference>
<evidence type="ECO:0000256" key="5">
    <source>
        <dbReference type="ARBA" id="ARBA00022840"/>
    </source>
</evidence>
<dbReference type="AlphaFoldDB" id="A0A830F4V2"/>
<keyword evidence="3" id="KW-0547">Nucleotide-binding</keyword>
<dbReference type="SUPFAM" id="SSF142764">
    <property type="entry name" value="YgbK-like"/>
    <property type="match status" value="1"/>
</dbReference>
<evidence type="ECO:0000256" key="3">
    <source>
        <dbReference type="ARBA" id="ARBA00022741"/>
    </source>
</evidence>
<evidence type="ECO:0000259" key="8">
    <source>
        <dbReference type="Pfam" id="PF17042"/>
    </source>
</evidence>
<dbReference type="OrthoDB" id="242658at2157"/>
<dbReference type="EMBL" id="BMPF01000003">
    <property type="protein sequence ID" value="GGL38948.1"/>
    <property type="molecule type" value="Genomic_DNA"/>
</dbReference>
<dbReference type="Gene3D" id="3.40.980.20">
    <property type="entry name" value="Four-carbon acid sugar kinase, nucleotide binding domain"/>
    <property type="match status" value="1"/>
</dbReference>
<evidence type="ECO:0000256" key="6">
    <source>
        <dbReference type="ARBA" id="ARBA00023277"/>
    </source>
</evidence>
<evidence type="ECO:0000313" key="9">
    <source>
        <dbReference type="EMBL" id="GGL38948.1"/>
    </source>
</evidence>
<comment type="similarity">
    <text evidence="1">Belongs to the four-carbon acid sugar kinase family.</text>
</comment>
<evidence type="ECO:0000256" key="4">
    <source>
        <dbReference type="ARBA" id="ARBA00022777"/>
    </source>
</evidence>
<dbReference type="Pfam" id="PF17042">
    <property type="entry name" value="NBD_C"/>
    <property type="match status" value="1"/>
</dbReference>
<organism evidence="9 10">
    <name type="scientific">Halarchaeum grantii</name>
    <dbReference type="NCBI Taxonomy" id="1193105"/>
    <lineage>
        <taxon>Archaea</taxon>
        <taxon>Methanobacteriati</taxon>
        <taxon>Methanobacteriota</taxon>
        <taxon>Stenosarchaea group</taxon>
        <taxon>Halobacteria</taxon>
        <taxon>Halobacteriales</taxon>
        <taxon>Halobacteriaceae</taxon>
    </lineage>
</organism>
<dbReference type="InterPro" id="IPR037051">
    <property type="entry name" value="4-carb_acid_sugar_kinase_N_sf"/>
</dbReference>